<keyword evidence="6" id="KW-0464">Manganese</keyword>
<dbReference type="Pfam" id="PF00293">
    <property type="entry name" value="NUDIX"/>
    <property type="match status" value="1"/>
</dbReference>
<dbReference type="InterPro" id="IPR045121">
    <property type="entry name" value="CoAse"/>
</dbReference>
<evidence type="ECO:0000313" key="8">
    <source>
        <dbReference type="EMBL" id="MBM3224222.1"/>
    </source>
</evidence>
<evidence type="ECO:0000256" key="5">
    <source>
        <dbReference type="ARBA" id="ARBA00022842"/>
    </source>
</evidence>
<dbReference type="EMBL" id="VGLS01000280">
    <property type="protein sequence ID" value="MBM3224222.1"/>
    <property type="molecule type" value="Genomic_DNA"/>
</dbReference>
<evidence type="ECO:0000259" key="7">
    <source>
        <dbReference type="PROSITE" id="PS51462"/>
    </source>
</evidence>
<evidence type="ECO:0000256" key="1">
    <source>
        <dbReference type="ARBA" id="ARBA00001936"/>
    </source>
</evidence>
<dbReference type="InterPro" id="IPR015797">
    <property type="entry name" value="NUDIX_hydrolase-like_dom_sf"/>
</dbReference>
<dbReference type="GO" id="GO:0010945">
    <property type="term" value="F:coenzyme A diphosphatase activity"/>
    <property type="evidence" value="ECO:0007669"/>
    <property type="project" value="InterPro"/>
</dbReference>
<dbReference type="PANTHER" id="PTHR12992:SF11">
    <property type="entry name" value="MITOCHONDRIAL COENZYME A DIPHOSPHATASE NUDT8"/>
    <property type="match status" value="1"/>
</dbReference>
<dbReference type="GO" id="GO:0046872">
    <property type="term" value="F:metal ion binding"/>
    <property type="evidence" value="ECO:0007669"/>
    <property type="project" value="UniProtKB-KW"/>
</dbReference>
<feature type="domain" description="Nudix hydrolase" evidence="7">
    <location>
        <begin position="21"/>
        <end position="161"/>
    </location>
</feature>
<dbReference type="Proteomes" id="UP000712673">
    <property type="component" value="Unassembled WGS sequence"/>
</dbReference>
<dbReference type="Gene3D" id="3.90.79.10">
    <property type="entry name" value="Nucleoside Triphosphate Pyrophosphohydrolase"/>
    <property type="match status" value="1"/>
</dbReference>
<dbReference type="SUPFAM" id="SSF55811">
    <property type="entry name" value="Nudix"/>
    <property type="match status" value="1"/>
</dbReference>
<dbReference type="PROSITE" id="PS51462">
    <property type="entry name" value="NUDIX"/>
    <property type="match status" value="1"/>
</dbReference>
<comment type="cofactor">
    <cofactor evidence="2">
        <name>Mg(2+)</name>
        <dbReference type="ChEBI" id="CHEBI:18420"/>
    </cofactor>
</comment>
<gene>
    <name evidence="8" type="ORF">FJZ47_10515</name>
</gene>
<keyword evidence="4" id="KW-0378">Hydrolase</keyword>
<name>A0A937W048_UNCTE</name>
<evidence type="ECO:0000256" key="4">
    <source>
        <dbReference type="ARBA" id="ARBA00022801"/>
    </source>
</evidence>
<keyword evidence="5" id="KW-0460">Magnesium</keyword>
<keyword evidence="3" id="KW-0479">Metal-binding</keyword>
<dbReference type="PANTHER" id="PTHR12992">
    <property type="entry name" value="NUDIX HYDROLASE"/>
    <property type="match status" value="1"/>
</dbReference>
<dbReference type="InterPro" id="IPR000086">
    <property type="entry name" value="NUDIX_hydrolase_dom"/>
</dbReference>
<comment type="caution">
    <text evidence="8">The sequence shown here is derived from an EMBL/GenBank/DDBJ whole genome shotgun (WGS) entry which is preliminary data.</text>
</comment>
<reference evidence="8" key="1">
    <citation type="submission" date="2019-03" db="EMBL/GenBank/DDBJ databases">
        <title>Lake Tanganyika Metagenome-Assembled Genomes (MAGs).</title>
        <authorList>
            <person name="Tran P."/>
        </authorList>
    </citation>
    <scope>NUCLEOTIDE SEQUENCE</scope>
    <source>
        <strain evidence="8">K_DeepCast_65m_m2_066</strain>
    </source>
</reference>
<evidence type="ECO:0000256" key="6">
    <source>
        <dbReference type="ARBA" id="ARBA00023211"/>
    </source>
</evidence>
<dbReference type="CDD" id="cd03426">
    <property type="entry name" value="NUDIX_CoAse_Nudt7"/>
    <property type="match status" value="1"/>
</dbReference>
<sequence length="193" mass="22030">METYIRELLQTYPHRELSVPGRRLAAVLIPLYQHQGDYGVIFTQRSETVYHHRGQISFPGGGHETQDMSLQHTALRESAEEIGLQPDHVQVLGQLDDLLTTGSNYLVRPFVGTIPYPYPFVLDPHETASIIEVPLSWLRQHNPPEQVYRQHDGRLVQSFFFDYNEHVIWGATAKIVKQFLDLLDSPDATKAVG</sequence>
<evidence type="ECO:0000313" key="9">
    <source>
        <dbReference type="Proteomes" id="UP000712673"/>
    </source>
</evidence>
<dbReference type="AlphaFoldDB" id="A0A937W048"/>
<evidence type="ECO:0000256" key="3">
    <source>
        <dbReference type="ARBA" id="ARBA00022723"/>
    </source>
</evidence>
<comment type="cofactor">
    <cofactor evidence="1">
        <name>Mn(2+)</name>
        <dbReference type="ChEBI" id="CHEBI:29035"/>
    </cofactor>
</comment>
<organism evidence="8 9">
    <name type="scientific">Tectimicrobiota bacterium</name>
    <dbReference type="NCBI Taxonomy" id="2528274"/>
    <lineage>
        <taxon>Bacteria</taxon>
        <taxon>Pseudomonadati</taxon>
        <taxon>Nitrospinota/Tectimicrobiota group</taxon>
        <taxon>Candidatus Tectimicrobiota</taxon>
    </lineage>
</organism>
<evidence type="ECO:0000256" key="2">
    <source>
        <dbReference type="ARBA" id="ARBA00001946"/>
    </source>
</evidence>
<protein>
    <submittedName>
        <fullName evidence="8">CoA pyrophosphatase</fullName>
    </submittedName>
</protein>
<proteinExistence type="predicted"/>
<accession>A0A937W048</accession>